<gene>
    <name evidence="7" type="primary">LOC106468855</name>
</gene>
<keyword evidence="2 3" id="KW-0238">DNA-binding</keyword>
<dbReference type="PROSITE" id="PS00345">
    <property type="entry name" value="ETS_DOMAIN_1"/>
    <property type="match status" value="1"/>
</dbReference>
<organism evidence="6 7">
    <name type="scientific">Limulus polyphemus</name>
    <name type="common">Atlantic horseshoe crab</name>
    <dbReference type="NCBI Taxonomy" id="6850"/>
    <lineage>
        <taxon>Eukaryota</taxon>
        <taxon>Metazoa</taxon>
        <taxon>Ecdysozoa</taxon>
        <taxon>Arthropoda</taxon>
        <taxon>Chelicerata</taxon>
        <taxon>Merostomata</taxon>
        <taxon>Xiphosura</taxon>
        <taxon>Limulidae</taxon>
        <taxon>Limulus</taxon>
    </lineage>
</organism>
<dbReference type="Proteomes" id="UP000694941">
    <property type="component" value="Unplaced"/>
</dbReference>
<evidence type="ECO:0000256" key="3">
    <source>
        <dbReference type="RuleBase" id="RU004019"/>
    </source>
</evidence>
<feature type="compositionally biased region" description="Low complexity" evidence="4">
    <location>
        <begin position="246"/>
        <end position="261"/>
    </location>
</feature>
<dbReference type="Gene3D" id="1.10.10.10">
    <property type="entry name" value="Winged helix-like DNA-binding domain superfamily/Winged helix DNA-binding domain"/>
    <property type="match status" value="1"/>
</dbReference>
<evidence type="ECO:0000256" key="2">
    <source>
        <dbReference type="ARBA" id="ARBA00023125"/>
    </source>
</evidence>
<sequence>MASSIKKLIMIRSKLETVKEESSKVKSMETNITLWQFLLELLLSNHYNHIITWTNNDGEFKLVNAEEVARLWGLRKNKHNMNYDKLSRALRYYYDKNIIKKVLGQKFVYRFVSFPEIIKTENKIPFHVKMESINKAGDIPFDNSSSKVTYIPSGPISLVKEEQTTPLDLREDSERKAHVSLKDEKNYIGTWNRTAPVPEKREWEEKRRLEKEELTGQIIRNHSSSPENRISFSSPVKRQKIEPDSDSCSSPALSSSSSSSLIGEMNISLNKTRKSKPPPIYHIPAISKLTSGTLGSHQTPVVTLASPFFTQSKTPVMPLPMWAPLSPLTLSTPHHSTVQFQFPPHFISLGSTAFPPLRPFILPPNSSFDPKFVFSPTKSIQVLH</sequence>
<feature type="compositionally biased region" description="Polar residues" evidence="4">
    <location>
        <begin position="218"/>
        <end position="236"/>
    </location>
</feature>
<dbReference type="InterPro" id="IPR000418">
    <property type="entry name" value="Ets_dom"/>
</dbReference>
<dbReference type="InterPro" id="IPR036390">
    <property type="entry name" value="WH_DNA-bd_sf"/>
</dbReference>
<dbReference type="SUPFAM" id="SSF46785">
    <property type="entry name" value="Winged helix' DNA-binding domain"/>
    <property type="match status" value="1"/>
</dbReference>
<dbReference type="InterPro" id="IPR046328">
    <property type="entry name" value="ETS_fam"/>
</dbReference>
<evidence type="ECO:0000313" key="7">
    <source>
        <dbReference type="RefSeq" id="XP_022253673.1"/>
    </source>
</evidence>
<proteinExistence type="inferred from homology"/>
<dbReference type="RefSeq" id="XP_022253673.1">
    <property type="nucleotide sequence ID" value="XM_022397965.1"/>
</dbReference>
<dbReference type="PANTHER" id="PTHR11849:SF133">
    <property type="entry name" value="ETS DOMAIN-CONTAINING PROTEIN"/>
    <property type="match status" value="1"/>
</dbReference>
<evidence type="ECO:0000313" key="6">
    <source>
        <dbReference type="Proteomes" id="UP000694941"/>
    </source>
</evidence>
<protein>
    <submittedName>
        <fullName evidence="7">ETS domain-containing protein Elk-4-like isoform X1</fullName>
    </submittedName>
</protein>
<dbReference type="GeneID" id="106468855"/>
<dbReference type="InterPro" id="IPR036388">
    <property type="entry name" value="WH-like_DNA-bd_sf"/>
</dbReference>
<evidence type="ECO:0000256" key="4">
    <source>
        <dbReference type="SAM" id="MobiDB-lite"/>
    </source>
</evidence>
<keyword evidence="3" id="KW-0539">Nucleus</keyword>
<feature type="region of interest" description="Disordered" evidence="4">
    <location>
        <begin position="214"/>
        <end position="261"/>
    </location>
</feature>
<dbReference type="PROSITE" id="PS50061">
    <property type="entry name" value="ETS_DOMAIN_3"/>
    <property type="match status" value="1"/>
</dbReference>
<evidence type="ECO:0000259" key="5">
    <source>
        <dbReference type="PROSITE" id="PS50061"/>
    </source>
</evidence>
<feature type="domain" description="ETS" evidence="5">
    <location>
        <begin position="32"/>
        <end position="112"/>
    </location>
</feature>
<dbReference type="PROSITE" id="PS00346">
    <property type="entry name" value="ETS_DOMAIN_2"/>
    <property type="match status" value="1"/>
</dbReference>
<accession>A0ABM1TCR7</accession>
<evidence type="ECO:0000256" key="1">
    <source>
        <dbReference type="ARBA" id="ARBA00005562"/>
    </source>
</evidence>
<dbReference type="PRINTS" id="PR00454">
    <property type="entry name" value="ETSDOMAIN"/>
</dbReference>
<dbReference type="PANTHER" id="PTHR11849">
    <property type="entry name" value="ETS"/>
    <property type="match status" value="1"/>
</dbReference>
<name>A0ABM1TCR7_LIMPO</name>
<keyword evidence="6" id="KW-1185">Reference proteome</keyword>
<comment type="similarity">
    <text evidence="1 3">Belongs to the ETS family.</text>
</comment>
<reference evidence="7" key="1">
    <citation type="submission" date="2025-08" db="UniProtKB">
        <authorList>
            <consortium name="RefSeq"/>
        </authorList>
    </citation>
    <scope>IDENTIFICATION</scope>
    <source>
        <tissue evidence="7">Muscle</tissue>
    </source>
</reference>
<comment type="subcellular location">
    <subcellularLocation>
        <location evidence="3">Nucleus</location>
    </subcellularLocation>
</comment>
<dbReference type="Pfam" id="PF00178">
    <property type="entry name" value="Ets"/>
    <property type="match status" value="1"/>
</dbReference>
<dbReference type="SMART" id="SM00413">
    <property type="entry name" value="ETS"/>
    <property type="match status" value="1"/>
</dbReference>